<dbReference type="GO" id="GO:0015031">
    <property type="term" value="P:protein transport"/>
    <property type="evidence" value="ECO:0007669"/>
    <property type="project" value="UniProtKB-KW"/>
</dbReference>
<dbReference type="HOGENOM" id="CLU_457203_0_0_1"/>
<keyword evidence="8 13" id="KW-1133">Transmembrane helix</keyword>
<dbReference type="GO" id="GO:0031965">
    <property type="term" value="C:nuclear membrane"/>
    <property type="evidence" value="ECO:0007669"/>
    <property type="project" value="UniProtKB-SubCell"/>
</dbReference>
<comment type="subcellular location">
    <subcellularLocation>
        <location evidence="1">Nucleus membrane</location>
        <topology evidence="1">Multi-pass membrane protein</topology>
    </subcellularLocation>
    <subcellularLocation>
        <location evidence="2">Nucleus</location>
        <location evidence="2">Nuclear pore complex</location>
    </subcellularLocation>
</comment>
<feature type="transmembrane region" description="Helical" evidence="13">
    <location>
        <begin position="203"/>
        <end position="222"/>
    </location>
</feature>
<feature type="transmembrane region" description="Helical" evidence="13">
    <location>
        <begin position="108"/>
        <end position="127"/>
    </location>
</feature>
<feature type="transmembrane region" description="Helical" evidence="13">
    <location>
        <begin position="261"/>
        <end position="284"/>
    </location>
</feature>
<dbReference type="GO" id="GO:0005816">
    <property type="term" value="C:spindle pole body"/>
    <property type="evidence" value="ECO:0000269"/>
    <property type="project" value="JaponicusDB"/>
</dbReference>
<dbReference type="VEuPathDB" id="FungiDB:SJAG_03200"/>
<feature type="transmembrane region" description="Helical" evidence="13">
    <location>
        <begin position="62"/>
        <end position="81"/>
    </location>
</feature>
<organism evidence="14 16">
    <name type="scientific">Schizosaccharomyces japonicus (strain yFS275 / FY16936)</name>
    <name type="common">Fission yeast</name>
    <dbReference type="NCBI Taxonomy" id="402676"/>
    <lineage>
        <taxon>Eukaryota</taxon>
        <taxon>Fungi</taxon>
        <taxon>Dikarya</taxon>
        <taxon>Ascomycota</taxon>
        <taxon>Taphrinomycotina</taxon>
        <taxon>Schizosaccharomycetes</taxon>
        <taxon>Schizosaccharomycetales</taxon>
        <taxon>Schizosaccharomycetaceae</taxon>
        <taxon>Schizosaccharomyces</taxon>
    </lineage>
</organism>
<feature type="transmembrane region" description="Helical" evidence="13">
    <location>
        <begin position="31"/>
        <end position="50"/>
    </location>
</feature>
<evidence type="ECO:0000256" key="6">
    <source>
        <dbReference type="ARBA" id="ARBA00022816"/>
    </source>
</evidence>
<proteinExistence type="inferred from homology"/>
<dbReference type="GO" id="GO:0140480">
    <property type="term" value="P:mitotic spindle pole body insertion into the nuclear envelope"/>
    <property type="evidence" value="ECO:0007669"/>
    <property type="project" value="EnsemblFungi"/>
</dbReference>
<reference evidence="14 16" key="1">
    <citation type="journal article" date="2011" name="Science">
        <title>Comparative functional genomics of the fission yeasts.</title>
        <authorList>
            <person name="Rhind N."/>
            <person name="Chen Z."/>
            <person name="Yassour M."/>
            <person name="Thompson D.A."/>
            <person name="Haas B.J."/>
            <person name="Habib N."/>
            <person name="Wapinski I."/>
            <person name="Roy S."/>
            <person name="Lin M.F."/>
            <person name="Heiman D.I."/>
            <person name="Young S.K."/>
            <person name="Furuya K."/>
            <person name="Guo Y."/>
            <person name="Pidoux A."/>
            <person name="Chen H.M."/>
            <person name="Robbertse B."/>
            <person name="Goldberg J.M."/>
            <person name="Aoki K."/>
            <person name="Bayne E.H."/>
            <person name="Berlin A.M."/>
            <person name="Desjardins C.A."/>
            <person name="Dobbs E."/>
            <person name="Dukaj L."/>
            <person name="Fan L."/>
            <person name="FitzGerald M.G."/>
            <person name="French C."/>
            <person name="Gujja S."/>
            <person name="Hansen K."/>
            <person name="Keifenheim D."/>
            <person name="Levin J.Z."/>
            <person name="Mosher R.A."/>
            <person name="Mueller C.A."/>
            <person name="Pfiffner J."/>
            <person name="Priest M."/>
            <person name="Russ C."/>
            <person name="Smialowska A."/>
            <person name="Swoboda P."/>
            <person name="Sykes S.M."/>
            <person name="Vaughn M."/>
            <person name="Vengrova S."/>
            <person name="Yoder R."/>
            <person name="Zeng Q."/>
            <person name="Allshire R."/>
            <person name="Baulcombe D."/>
            <person name="Birren B.W."/>
            <person name="Brown W."/>
            <person name="Ekwall K."/>
            <person name="Kellis M."/>
            <person name="Leatherwood J."/>
            <person name="Levin H."/>
            <person name="Margalit H."/>
            <person name="Martienssen R."/>
            <person name="Nieduszynski C.A."/>
            <person name="Spatafora J.W."/>
            <person name="Friedman N."/>
            <person name="Dalgaard J.Z."/>
            <person name="Baumann P."/>
            <person name="Niki H."/>
            <person name="Regev A."/>
            <person name="Nusbaum C."/>
        </authorList>
    </citation>
    <scope>NUCLEOTIDE SEQUENCE [LARGE SCALE GENOMIC DNA]</scope>
    <source>
        <strain evidence="16">yFS275 / FY16936</strain>
    </source>
</reference>
<evidence type="ECO:0000256" key="4">
    <source>
        <dbReference type="ARBA" id="ARBA00022448"/>
    </source>
</evidence>
<dbReference type="GO" id="GO:0140599">
    <property type="term" value="C:mitotic nuclear bridge midzone membrane domain"/>
    <property type="evidence" value="ECO:0007669"/>
    <property type="project" value="EnsemblFungi"/>
</dbReference>
<evidence type="ECO:0000256" key="7">
    <source>
        <dbReference type="ARBA" id="ARBA00022927"/>
    </source>
</evidence>
<dbReference type="AlphaFoldDB" id="B6K3L1"/>
<gene>
    <name evidence="15" type="primary">cut11</name>
    <name evidence="14" type="ORF">SJAG_03200</name>
</gene>
<accession>B6K3L1</accession>
<evidence type="ECO:0000256" key="9">
    <source>
        <dbReference type="ARBA" id="ARBA00023010"/>
    </source>
</evidence>
<evidence type="ECO:0000256" key="2">
    <source>
        <dbReference type="ARBA" id="ARBA00004567"/>
    </source>
</evidence>
<evidence type="ECO:0000256" key="10">
    <source>
        <dbReference type="ARBA" id="ARBA00023132"/>
    </source>
</evidence>
<dbReference type="GO" id="GO:0106166">
    <property type="term" value="F:spindle pole body-nuclear membrane anchor activity"/>
    <property type="evidence" value="ECO:0000318"/>
    <property type="project" value="GO_Central"/>
</dbReference>
<dbReference type="GO" id="GO:0070631">
    <property type="term" value="P:spindle pole body localization"/>
    <property type="evidence" value="ECO:0000318"/>
    <property type="project" value="GO_Central"/>
</dbReference>
<dbReference type="GO" id="GO:0070762">
    <property type="term" value="C:nuclear pore transmembrane ring"/>
    <property type="evidence" value="ECO:0000269"/>
    <property type="project" value="JaponicusDB"/>
</dbReference>
<sequence>MVALKTSFPNGAKGEVVHYHSLLEPILQQRFLRSSWCLLGLCLSVSYWLTSSPIFSLKTITSTVFCGVLVFLFTFPFYVFLKGRMTTTVPAYDTLAQSILHRASPSSFLPAVLTFFSSSFAVTLTYLCGHSQTSRFQWLTSDKPYELPRLNERSLYILVVATILSILAAVFHIFSNQDVIPPPVVRIPIALYLKQRFEHSIRIASSMALGCSILSLPVYALVRSPLWQTALFFTRCFHRIAASKALPHWPVGLGLFLHSFWVSYLISFLWCYGISFFRVFLFAGPSVRGRLISMRSADPNATLITGLRSDRRPFTQMMAYEELAFIASRDPARIRLILQDTDRKDPIWSEILKALLSHCERLSATVAPYIRSNAAAKSGAGVDVSTATSKMSPSGLRSGMPEVPLKDANIYRTTNRHSASSTIQILEKLKERGTKRAEPISSLNGSALDSSKLPSVVHNKASMYLTHLSHSPFLRPFQHTLERQNNNIFPVPWLFVSAVSSLTKFVLQSLKYDTYGVVARDVSRILCILCDTYDQILSYKENVRAPEAGVSSDESSEKAFTNFNIALETLRFSIIDITESFSPFFSQLDIPSRIETRCKSIRQGA</sequence>
<keyword evidence="12" id="KW-0539">Nucleus</keyword>
<evidence type="ECO:0000256" key="3">
    <source>
        <dbReference type="ARBA" id="ARBA00005760"/>
    </source>
</evidence>
<keyword evidence="11 13" id="KW-0472">Membrane</keyword>
<dbReference type="GO" id="GO:0044732">
    <property type="term" value="C:mitotic spindle pole body"/>
    <property type="evidence" value="ECO:0007669"/>
    <property type="project" value="EnsemblFungi"/>
</dbReference>
<dbReference type="PANTHER" id="PTHR13269">
    <property type="entry name" value="NUCLEOPORIN NDC1"/>
    <property type="match status" value="1"/>
</dbReference>
<keyword evidence="6" id="KW-0509">mRNA transport</keyword>
<keyword evidence="5 13" id="KW-0812">Transmembrane</keyword>
<dbReference type="PANTHER" id="PTHR13269:SF6">
    <property type="entry name" value="NUCLEOPORIN NDC1"/>
    <property type="match status" value="1"/>
</dbReference>
<evidence type="ECO:0000313" key="14">
    <source>
        <dbReference type="EMBL" id="EEB08068.1"/>
    </source>
</evidence>
<protein>
    <submittedName>
        <fullName evidence="14">Spindle pole body docking protein Cut11</fullName>
    </submittedName>
</protein>
<keyword evidence="16" id="KW-1185">Reference proteome</keyword>
<keyword evidence="10" id="KW-0906">Nuclear pore complex</keyword>
<comment type="similarity">
    <text evidence="3">Belongs to the NDC1 family.</text>
</comment>
<dbReference type="eggNOG" id="ENOG502S1MG">
    <property type="taxonomic scope" value="Eukaryota"/>
</dbReference>
<evidence type="ECO:0000256" key="1">
    <source>
        <dbReference type="ARBA" id="ARBA00004232"/>
    </source>
</evidence>
<dbReference type="Pfam" id="PF09531">
    <property type="entry name" value="Ndc1_Nup"/>
    <property type="match status" value="1"/>
</dbReference>
<dbReference type="GO" id="GO:1903087">
    <property type="term" value="P:mitotic spindle pole body duplication"/>
    <property type="evidence" value="ECO:0007669"/>
    <property type="project" value="EnsemblFungi"/>
</dbReference>
<dbReference type="EMBL" id="KE651167">
    <property type="protein sequence ID" value="EEB08068.1"/>
    <property type="molecule type" value="Genomic_DNA"/>
</dbReference>
<dbReference type="STRING" id="402676.B6K3L1"/>
<dbReference type="GeneID" id="7049109"/>
<evidence type="ECO:0000256" key="5">
    <source>
        <dbReference type="ARBA" id="ARBA00022692"/>
    </source>
</evidence>
<evidence type="ECO:0000256" key="8">
    <source>
        <dbReference type="ARBA" id="ARBA00022989"/>
    </source>
</evidence>
<keyword evidence="7" id="KW-0653">Protein transport</keyword>
<dbReference type="OMA" id="WQTANLF"/>
<dbReference type="OrthoDB" id="67850at2759"/>
<dbReference type="RefSeq" id="XP_002174361.1">
    <property type="nucleotide sequence ID" value="XM_002174325.2"/>
</dbReference>
<dbReference type="GO" id="GO:0006999">
    <property type="term" value="P:nuclear pore organization"/>
    <property type="evidence" value="ECO:0000318"/>
    <property type="project" value="GO_Central"/>
</dbReference>
<evidence type="ECO:0000313" key="16">
    <source>
        <dbReference type="Proteomes" id="UP000001744"/>
    </source>
</evidence>
<keyword evidence="9" id="KW-0811">Translocation</keyword>
<dbReference type="InterPro" id="IPR019049">
    <property type="entry name" value="Nucleoporin_prot_Ndc1/Nup"/>
</dbReference>
<dbReference type="Proteomes" id="UP000001744">
    <property type="component" value="Unassembled WGS sequence"/>
</dbReference>
<evidence type="ECO:0000256" key="13">
    <source>
        <dbReference type="SAM" id="Phobius"/>
    </source>
</evidence>
<dbReference type="GO" id="GO:0051028">
    <property type="term" value="P:mRNA transport"/>
    <property type="evidence" value="ECO:0007669"/>
    <property type="project" value="UniProtKB-KW"/>
</dbReference>
<name>B6K3L1_SCHJY</name>
<evidence type="ECO:0000313" key="15">
    <source>
        <dbReference type="JaponicusDB" id="SJAG_03200"/>
    </source>
</evidence>
<evidence type="ECO:0000256" key="12">
    <source>
        <dbReference type="ARBA" id="ARBA00023242"/>
    </source>
</evidence>
<dbReference type="JaponicusDB" id="SJAG_03200">
    <property type="gene designation" value="cut11"/>
</dbReference>
<keyword evidence="4" id="KW-0813">Transport</keyword>
<feature type="transmembrane region" description="Helical" evidence="13">
    <location>
        <begin position="155"/>
        <end position="174"/>
    </location>
</feature>
<evidence type="ECO:0000256" key="11">
    <source>
        <dbReference type="ARBA" id="ARBA00023136"/>
    </source>
</evidence>